<dbReference type="PANTHER" id="PTHR12263:SF0">
    <property type="entry name" value="V-TYPE PROTON ATPASE SUBUNIT"/>
    <property type="match status" value="1"/>
</dbReference>
<comment type="similarity">
    <text evidence="2">Belongs to the V-ATPase e1/e2 subunit family.</text>
</comment>
<protein>
    <submittedName>
        <fullName evidence="11">V-type proton ATPase subunit e 2</fullName>
    </submittedName>
</protein>
<evidence type="ECO:0000256" key="4">
    <source>
        <dbReference type="ARBA" id="ARBA00022692"/>
    </source>
</evidence>
<keyword evidence="3" id="KW-0813">Transport</keyword>
<keyword evidence="8 9" id="KW-0472">Membrane</keyword>
<keyword evidence="4 9" id="KW-0812">Transmembrane</keyword>
<dbReference type="GO" id="GO:0012505">
    <property type="term" value="C:endomembrane system"/>
    <property type="evidence" value="ECO:0007669"/>
    <property type="project" value="UniProtKB-SubCell"/>
</dbReference>
<dbReference type="InParanoid" id="A0A6I8UQ15"/>
<dbReference type="RefSeq" id="XP_001359070.1">
    <property type="nucleotide sequence ID" value="XM_001359033.4"/>
</dbReference>
<sequence>MDKYITLSVFTVFWLLFAVVGWFVAMRFKDRGVIRCCVVLTAACCYLVWLITFLMQMNPLVGPRADQKVIYAIMSYWPNSFIHSESDP</sequence>
<keyword evidence="5" id="KW-0375">Hydrogen ion transport</keyword>
<dbReference type="InterPro" id="IPR008389">
    <property type="entry name" value="ATPase_V0-cplx_e1/e2_su"/>
</dbReference>
<keyword evidence="6 9" id="KW-1133">Transmembrane helix</keyword>
<evidence type="ECO:0000256" key="1">
    <source>
        <dbReference type="ARBA" id="ARBA00004127"/>
    </source>
</evidence>
<dbReference type="KEGG" id="dpo:4802081"/>
<dbReference type="Proteomes" id="UP000001819">
    <property type="component" value="Chromosome 2"/>
</dbReference>
<reference evidence="10" key="1">
    <citation type="submission" date="2024-06" db="UniProtKB">
        <authorList>
            <consortium name="RefSeq"/>
        </authorList>
    </citation>
    <scope>NUCLEOTIDE SEQUENCE [LARGE SCALE GENOMIC DNA]</scope>
    <source>
        <strain evidence="10">MV2-25</strain>
    </source>
</reference>
<dbReference type="GO" id="GO:0046961">
    <property type="term" value="F:proton-transporting ATPase activity, rotational mechanism"/>
    <property type="evidence" value="ECO:0007669"/>
    <property type="project" value="InterPro"/>
</dbReference>
<accession>A0A6I8UQ15</accession>
<proteinExistence type="inferred from homology"/>
<dbReference type="Bgee" id="FBgn0073382">
    <property type="expression patterns" value="Expressed in male reproductive system and 1 other cell type or tissue"/>
</dbReference>
<name>A0A6I8UQ15_DROPS</name>
<evidence type="ECO:0000313" key="10">
    <source>
        <dbReference type="Proteomes" id="UP000001819"/>
    </source>
</evidence>
<evidence type="ECO:0000256" key="3">
    <source>
        <dbReference type="ARBA" id="ARBA00022448"/>
    </source>
</evidence>
<dbReference type="GO" id="GO:0033181">
    <property type="term" value="C:plasma membrane proton-transporting V-type ATPase complex"/>
    <property type="evidence" value="ECO:0007669"/>
    <property type="project" value="TreeGrafter"/>
</dbReference>
<dbReference type="FunCoup" id="A0A6I8UQ15">
    <property type="interactions" value="175"/>
</dbReference>
<evidence type="ECO:0000256" key="9">
    <source>
        <dbReference type="SAM" id="Phobius"/>
    </source>
</evidence>
<evidence type="ECO:0000256" key="2">
    <source>
        <dbReference type="ARBA" id="ARBA00008328"/>
    </source>
</evidence>
<dbReference type="GO" id="GO:0033179">
    <property type="term" value="C:proton-transporting V-type ATPase, V0 domain"/>
    <property type="evidence" value="ECO:0007669"/>
    <property type="project" value="InterPro"/>
</dbReference>
<evidence type="ECO:0000256" key="6">
    <source>
        <dbReference type="ARBA" id="ARBA00022989"/>
    </source>
</evidence>
<keyword evidence="10" id="KW-1185">Reference proteome</keyword>
<feature type="transmembrane region" description="Helical" evidence="9">
    <location>
        <begin position="32"/>
        <end position="55"/>
    </location>
</feature>
<keyword evidence="7" id="KW-0406">Ion transport</keyword>
<evidence type="ECO:0000313" key="11">
    <source>
        <dbReference type="RefSeq" id="XP_001359070.1"/>
    </source>
</evidence>
<comment type="subcellular location">
    <subcellularLocation>
        <location evidence="1">Endomembrane system</location>
        <topology evidence="1">Multi-pass membrane protein</topology>
    </subcellularLocation>
</comment>
<reference evidence="11" key="2">
    <citation type="submission" date="2025-08" db="UniProtKB">
        <authorList>
            <consortium name="RefSeq"/>
        </authorList>
    </citation>
    <scope>IDENTIFICATION</scope>
    <source>
        <strain evidence="11">MV-25-SWS-2005</strain>
        <tissue evidence="11">Whole body</tissue>
    </source>
</reference>
<dbReference type="GeneID" id="4802081"/>
<dbReference type="AlphaFoldDB" id="A0A6I8UQ15"/>
<organism evidence="10 11">
    <name type="scientific">Drosophila pseudoobscura pseudoobscura</name>
    <name type="common">Fruit fly</name>
    <dbReference type="NCBI Taxonomy" id="46245"/>
    <lineage>
        <taxon>Eukaryota</taxon>
        <taxon>Metazoa</taxon>
        <taxon>Ecdysozoa</taxon>
        <taxon>Arthropoda</taxon>
        <taxon>Hexapoda</taxon>
        <taxon>Insecta</taxon>
        <taxon>Pterygota</taxon>
        <taxon>Neoptera</taxon>
        <taxon>Endopterygota</taxon>
        <taxon>Diptera</taxon>
        <taxon>Brachycera</taxon>
        <taxon>Muscomorpha</taxon>
        <taxon>Ephydroidea</taxon>
        <taxon>Drosophilidae</taxon>
        <taxon>Drosophila</taxon>
        <taxon>Sophophora</taxon>
    </lineage>
</organism>
<dbReference type="OMA" id="RGIIRCC"/>
<dbReference type="PANTHER" id="PTHR12263">
    <property type="entry name" value="VACUOLAR ATP SYNTHASE SUBUNIT H"/>
    <property type="match status" value="1"/>
</dbReference>
<dbReference type="Pfam" id="PF05493">
    <property type="entry name" value="ATP_synt_H"/>
    <property type="match status" value="1"/>
</dbReference>
<feature type="transmembrane region" description="Helical" evidence="9">
    <location>
        <begin position="6"/>
        <end position="25"/>
    </location>
</feature>
<evidence type="ECO:0000256" key="7">
    <source>
        <dbReference type="ARBA" id="ARBA00023065"/>
    </source>
</evidence>
<gene>
    <name evidence="11" type="primary">VhaM9.7-d</name>
</gene>
<evidence type="ECO:0000256" key="5">
    <source>
        <dbReference type="ARBA" id="ARBA00022781"/>
    </source>
</evidence>
<evidence type="ECO:0000256" key="8">
    <source>
        <dbReference type="ARBA" id="ARBA00023136"/>
    </source>
</evidence>